<dbReference type="EMBL" id="JBHSON010000031">
    <property type="protein sequence ID" value="MFC5748413.1"/>
    <property type="molecule type" value="Genomic_DNA"/>
</dbReference>
<name>A0ABW1A1H9_9ACTN</name>
<organism evidence="1 2">
    <name type="scientific">Actinomadura rugatobispora</name>
    <dbReference type="NCBI Taxonomy" id="1994"/>
    <lineage>
        <taxon>Bacteria</taxon>
        <taxon>Bacillati</taxon>
        <taxon>Actinomycetota</taxon>
        <taxon>Actinomycetes</taxon>
        <taxon>Streptosporangiales</taxon>
        <taxon>Thermomonosporaceae</taxon>
        <taxon>Actinomadura</taxon>
    </lineage>
</organism>
<comment type="caution">
    <text evidence="1">The sequence shown here is derived from an EMBL/GenBank/DDBJ whole genome shotgun (WGS) entry which is preliminary data.</text>
</comment>
<proteinExistence type="predicted"/>
<sequence length="383" mass="40091">MSKPVAECGALWTRILPPGAAAPIEYPTPHGSVAAVLAERLAGAGVPAGPLAIVVPDRWLDGDRRGVVQHESFRQELAPFPDLTWYGRSPAVAALAARDHGAGVYLVCDLGWSGASLGLCRVDGPMIELLAGEFEPRAGGGAYAQAVTAGLPDQVRRRFAGVQAAKAARARAVLSRASDGYLDDPVYIIDGVEFSAGLLIERFGPLAELLGERIRSLGWSYDRLVVSGGFGEFPLVERALPGPALRLGPDASVRGAELLERGTFAMARPGRVDVRLPVHRVANGLLETAEVELVPGPGNFAFLGREPLLVSRAGDGPGIVLRAADGRVPLTVGGAPGTIPVRNDVACRIGLRSTVNGSALLLFSPLIADAEPTLVPLDDWEPA</sequence>
<accession>A0ABW1A1H9</accession>
<protein>
    <submittedName>
        <fullName evidence="1">Uncharacterized protein</fullName>
    </submittedName>
</protein>
<gene>
    <name evidence="1" type="ORF">ACFPZN_22565</name>
</gene>
<dbReference type="RefSeq" id="WP_378284072.1">
    <property type="nucleotide sequence ID" value="NZ_JBHSON010000031.1"/>
</dbReference>
<dbReference type="Proteomes" id="UP001596074">
    <property type="component" value="Unassembled WGS sequence"/>
</dbReference>
<evidence type="ECO:0000313" key="2">
    <source>
        <dbReference type="Proteomes" id="UP001596074"/>
    </source>
</evidence>
<reference evidence="2" key="1">
    <citation type="journal article" date="2019" name="Int. J. Syst. Evol. Microbiol.">
        <title>The Global Catalogue of Microorganisms (GCM) 10K type strain sequencing project: providing services to taxonomists for standard genome sequencing and annotation.</title>
        <authorList>
            <consortium name="The Broad Institute Genomics Platform"/>
            <consortium name="The Broad Institute Genome Sequencing Center for Infectious Disease"/>
            <person name="Wu L."/>
            <person name="Ma J."/>
        </authorList>
    </citation>
    <scope>NUCLEOTIDE SEQUENCE [LARGE SCALE GENOMIC DNA]</scope>
    <source>
        <strain evidence="2">KCTC 42087</strain>
    </source>
</reference>
<evidence type="ECO:0000313" key="1">
    <source>
        <dbReference type="EMBL" id="MFC5748413.1"/>
    </source>
</evidence>
<keyword evidence="2" id="KW-1185">Reference proteome</keyword>